<keyword evidence="1" id="KW-0813">Transport</keyword>
<dbReference type="CDD" id="cd03257">
    <property type="entry name" value="ABC_NikE_OppD_transporters"/>
    <property type="match status" value="1"/>
</dbReference>
<accession>A0ABU0ZSG3</accession>
<keyword evidence="3 6" id="KW-0067">ATP-binding</keyword>
<evidence type="ECO:0000256" key="2">
    <source>
        <dbReference type="ARBA" id="ARBA00022741"/>
    </source>
</evidence>
<dbReference type="SMART" id="SM00382">
    <property type="entry name" value="AAA"/>
    <property type="match status" value="1"/>
</dbReference>
<protein>
    <submittedName>
        <fullName evidence="6">ATP-binding cassette domain-containing protein</fullName>
    </submittedName>
</protein>
<reference evidence="6 7" key="1">
    <citation type="submission" date="2023-08" db="EMBL/GenBank/DDBJ databases">
        <title>Phytohabitans sansha sp. nov., isolated from marine sediment.</title>
        <authorList>
            <person name="Zhao Y."/>
            <person name="Yi K."/>
        </authorList>
    </citation>
    <scope>NUCLEOTIDE SEQUENCE [LARGE SCALE GENOMIC DNA]</scope>
    <source>
        <strain evidence="6 7">ZYX-F-186</strain>
    </source>
</reference>
<organism evidence="6 7">
    <name type="scientific">Phytohabitans maris</name>
    <dbReference type="NCBI Taxonomy" id="3071409"/>
    <lineage>
        <taxon>Bacteria</taxon>
        <taxon>Bacillati</taxon>
        <taxon>Actinomycetota</taxon>
        <taxon>Actinomycetes</taxon>
        <taxon>Micromonosporales</taxon>
        <taxon>Micromonosporaceae</taxon>
    </lineage>
</organism>
<dbReference type="InterPro" id="IPR050319">
    <property type="entry name" value="ABC_transp_ATP-bind"/>
</dbReference>
<evidence type="ECO:0000313" key="6">
    <source>
        <dbReference type="EMBL" id="MDQ7908887.1"/>
    </source>
</evidence>
<dbReference type="SUPFAM" id="SSF52540">
    <property type="entry name" value="P-loop containing nucleoside triphosphate hydrolases"/>
    <property type="match status" value="1"/>
</dbReference>
<dbReference type="PANTHER" id="PTHR43776">
    <property type="entry name" value="TRANSPORT ATP-BINDING PROTEIN"/>
    <property type="match status" value="1"/>
</dbReference>
<feature type="compositionally biased region" description="Basic and acidic residues" evidence="4">
    <location>
        <begin position="274"/>
        <end position="284"/>
    </location>
</feature>
<name>A0ABU0ZSG3_9ACTN</name>
<feature type="domain" description="ABC transporter" evidence="5">
    <location>
        <begin position="13"/>
        <end position="260"/>
    </location>
</feature>
<comment type="caution">
    <text evidence="6">The sequence shown here is derived from an EMBL/GenBank/DDBJ whole genome shotgun (WGS) entry which is preliminary data.</text>
</comment>
<dbReference type="InterPro" id="IPR003439">
    <property type="entry name" value="ABC_transporter-like_ATP-bd"/>
</dbReference>
<sequence length="291" mass="32143">MSAGQTSRQSPVLELHRLRKTFKVGRGPKARKVRAVDDVSLTLDKGTTLAVVGESGSGKTTLARLAMSLLPPDDGDILLNGRNLTGLSPRALARFRPSMQMVFQDPFDSLAPWHTAEQIVGSSLHLRRDLGPAERRRLVVEVLERVGLPQRFLSRYPHELSGGQAQRVGIARAIVTRPSLVVLDEPTSALDMSVQAQILALLHELQNEEQLSYLFISHDLAVVRYLADRTAVMRRGQMVEVGDTAKIFDRPENDYTRELVEASPRVTAAPAGRQPDRARADGVSHRVRKAL</sequence>
<evidence type="ECO:0000256" key="1">
    <source>
        <dbReference type="ARBA" id="ARBA00022448"/>
    </source>
</evidence>
<keyword evidence="2" id="KW-0547">Nucleotide-binding</keyword>
<evidence type="ECO:0000259" key="5">
    <source>
        <dbReference type="PROSITE" id="PS50893"/>
    </source>
</evidence>
<dbReference type="GO" id="GO:0005524">
    <property type="term" value="F:ATP binding"/>
    <property type="evidence" value="ECO:0007669"/>
    <property type="project" value="UniProtKB-KW"/>
</dbReference>
<dbReference type="InterPro" id="IPR003593">
    <property type="entry name" value="AAA+_ATPase"/>
</dbReference>
<keyword evidence="7" id="KW-1185">Reference proteome</keyword>
<dbReference type="Gene3D" id="3.40.50.300">
    <property type="entry name" value="P-loop containing nucleotide triphosphate hydrolases"/>
    <property type="match status" value="1"/>
</dbReference>
<dbReference type="Proteomes" id="UP001230908">
    <property type="component" value="Unassembled WGS sequence"/>
</dbReference>
<gene>
    <name evidence="6" type="ORF">RB614_30590</name>
</gene>
<dbReference type="InterPro" id="IPR027417">
    <property type="entry name" value="P-loop_NTPase"/>
</dbReference>
<dbReference type="Pfam" id="PF00005">
    <property type="entry name" value="ABC_tran"/>
    <property type="match status" value="1"/>
</dbReference>
<proteinExistence type="predicted"/>
<evidence type="ECO:0000256" key="4">
    <source>
        <dbReference type="SAM" id="MobiDB-lite"/>
    </source>
</evidence>
<feature type="region of interest" description="Disordered" evidence="4">
    <location>
        <begin position="266"/>
        <end position="291"/>
    </location>
</feature>
<dbReference type="PROSITE" id="PS50893">
    <property type="entry name" value="ABC_TRANSPORTER_2"/>
    <property type="match status" value="1"/>
</dbReference>
<evidence type="ECO:0000313" key="7">
    <source>
        <dbReference type="Proteomes" id="UP001230908"/>
    </source>
</evidence>
<dbReference type="InterPro" id="IPR017871">
    <property type="entry name" value="ABC_transporter-like_CS"/>
</dbReference>
<dbReference type="EMBL" id="JAVHUY010000035">
    <property type="protein sequence ID" value="MDQ7908887.1"/>
    <property type="molecule type" value="Genomic_DNA"/>
</dbReference>
<evidence type="ECO:0000256" key="3">
    <source>
        <dbReference type="ARBA" id="ARBA00022840"/>
    </source>
</evidence>
<dbReference type="RefSeq" id="WP_308716155.1">
    <property type="nucleotide sequence ID" value="NZ_JAVHUY010000035.1"/>
</dbReference>
<dbReference type="PROSITE" id="PS00211">
    <property type="entry name" value="ABC_TRANSPORTER_1"/>
    <property type="match status" value="1"/>
</dbReference>